<dbReference type="InterPro" id="IPR011990">
    <property type="entry name" value="TPR-like_helical_dom_sf"/>
</dbReference>
<dbReference type="Proteomes" id="UP000243084">
    <property type="component" value="Unassembled WGS sequence"/>
</dbReference>
<dbReference type="PROSITE" id="PS50005">
    <property type="entry name" value="TPR"/>
    <property type="match status" value="1"/>
</dbReference>
<evidence type="ECO:0000256" key="1">
    <source>
        <dbReference type="PROSITE-ProRule" id="PRU00339"/>
    </source>
</evidence>
<dbReference type="InterPro" id="IPR019734">
    <property type="entry name" value="TPR_rpt"/>
</dbReference>
<dbReference type="PANTHER" id="PTHR12558:SF13">
    <property type="entry name" value="CELL DIVISION CYCLE PROTEIN 27 HOMOLOG"/>
    <property type="match status" value="1"/>
</dbReference>
<dbReference type="SUPFAM" id="SSF48452">
    <property type="entry name" value="TPR-like"/>
    <property type="match status" value="1"/>
</dbReference>
<dbReference type="PROSITE" id="PS51257">
    <property type="entry name" value="PROKAR_LIPOPROTEIN"/>
    <property type="match status" value="1"/>
</dbReference>
<evidence type="ECO:0000313" key="3">
    <source>
        <dbReference type="Proteomes" id="UP000243084"/>
    </source>
</evidence>
<dbReference type="OrthoDB" id="1668776at2"/>
<feature type="repeat" description="TPR" evidence="1">
    <location>
        <begin position="272"/>
        <end position="305"/>
    </location>
</feature>
<proteinExistence type="predicted"/>
<keyword evidence="1" id="KW-0802">TPR repeat</keyword>
<dbReference type="AlphaFoldDB" id="A0A1I5P9U3"/>
<accession>A0A1I5P9U3</accession>
<dbReference type="EMBL" id="FOXM01000001">
    <property type="protein sequence ID" value="SFP30879.1"/>
    <property type="molecule type" value="Genomic_DNA"/>
</dbReference>
<organism evidence="2 3">
    <name type="scientific">Geopseudomonas sagittaria</name>
    <dbReference type="NCBI Taxonomy" id="1135990"/>
    <lineage>
        <taxon>Bacteria</taxon>
        <taxon>Pseudomonadati</taxon>
        <taxon>Pseudomonadota</taxon>
        <taxon>Gammaproteobacteria</taxon>
        <taxon>Pseudomonadales</taxon>
        <taxon>Pseudomonadaceae</taxon>
        <taxon>Geopseudomonas</taxon>
    </lineage>
</organism>
<name>A0A1I5P9U3_9GAMM</name>
<evidence type="ECO:0000313" key="2">
    <source>
        <dbReference type="EMBL" id="SFP30879.1"/>
    </source>
</evidence>
<protein>
    <submittedName>
        <fullName evidence="2">Tfp pilus assembly protein PilF</fullName>
    </submittedName>
</protein>
<dbReference type="Pfam" id="PF13432">
    <property type="entry name" value="TPR_16"/>
    <property type="match status" value="2"/>
</dbReference>
<reference evidence="3" key="1">
    <citation type="submission" date="2016-10" db="EMBL/GenBank/DDBJ databases">
        <authorList>
            <person name="Varghese N."/>
            <person name="Submissions S."/>
        </authorList>
    </citation>
    <scope>NUCLEOTIDE SEQUENCE [LARGE SCALE GENOMIC DNA]</scope>
    <source>
        <strain evidence="3">JCM 18195</strain>
    </source>
</reference>
<dbReference type="PANTHER" id="PTHR12558">
    <property type="entry name" value="CELL DIVISION CYCLE 16,23,27"/>
    <property type="match status" value="1"/>
</dbReference>
<dbReference type="Gene3D" id="1.25.40.10">
    <property type="entry name" value="Tetratricopeptide repeat domain"/>
    <property type="match status" value="2"/>
</dbReference>
<keyword evidence="3" id="KW-1185">Reference proteome</keyword>
<dbReference type="SMART" id="SM00028">
    <property type="entry name" value="TPR"/>
    <property type="match status" value="6"/>
</dbReference>
<sequence>MRRIALLAALAATLAGCQTTGESVGKSRNELYDGGRSVLYKVQKGADTAEQAMRMASAAYAAGDTDQALYQFLRASELDAKRYDALVWVGRIHRERGNSQLAELAFRDVLKNDPANLEALSELGTLEIGQRRYPQAQQTLGSALRLDQQRFGDVVPPGELTDLSRLMVDEKSPLRVYTGLGVLADLGNDFERAQLYYRLSMQISPRSAMVANSQGYSHYLAGDWPAARAAYRQALGFDASYKPAWRNYGMLLARMGQYEEALSAFEQVEPRAEASNDVGYICLIEGKLEDAERFFRSAIDLSPAHYEVASQNLKRVQQIRRIRQEGGSVGELQVPLAPVVSSVSLPAARQVEMP</sequence>
<gene>
    <name evidence="2" type="ORF">SAMN05216229_101411</name>
</gene>